<dbReference type="PIRSF" id="PIRSF006806">
    <property type="entry name" value="FTHF_cligase"/>
    <property type="match status" value="1"/>
</dbReference>
<dbReference type="InterPro" id="IPR037171">
    <property type="entry name" value="NagB/RpiA_transferase-like"/>
</dbReference>
<dbReference type="Proteomes" id="UP001336020">
    <property type="component" value="Unassembled WGS sequence"/>
</dbReference>
<protein>
    <recommendedName>
        <fullName evidence="4">5-formyltetrahydrofolate cyclo-ligase</fullName>
        <ecNumber evidence="4">6.3.3.2</ecNumber>
    </recommendedName>
</protein>
<comment type="caution">
    <text evidence="5">The sequence shown here is derived from an EMBL/GenBank/DDBJ whole genome shotgun (WGS) entry which is preliminary data.</text>
</comment>
<reference evidence="5 6" key="1">
    <citation type="submission" date="2023-07" db="EMBL/GenBank/DDBJ databases">
        <authorList>
            <person name="Girao M."/>
            <person name="Carvalho M.F."/>
        </authorList>
    </citation>
    <scope>NUCLEOTIDE SEQUENCE [LARGE SCALE GENOMIC DNA]</scope>
    <source>
        <strain evidence="5 6">YIM65754</strain>
    </source>
</reference>
<accession>A0ABU7LFQ1</accession>
<evidence type="ECO:0000256" key="3">
    <source>
        <dbReference type="ARBA" id="ARBA00022840"/>
    </source>
</evidence>
<dbReference type="NCBIfam" id="TIGR02727">
    <property type="entry name" value="MTHFS_bact"/>
    <property type="match status" value="1"/>
</dbReference>
<dbReference type="InterPro" id="IPR024185">
    <property type="entry name" value="FTHF_cligase-like_sf"/>
</dbReference>
<dbReference type="EMBL" id="JAUTXY010000009">
    <property type="protein sequence ID" value="MEE2059757.1"/>
    <property type="molecule type" value="Genomic_DNA"/>
</dbReference>
<keyword evidence="4" id="KW-0460">Magnesium</keyword>
<comment type="cofactor">
    <cofactor evidence="4">
        <name>Mg(2+)</name>
        <dbReference type="ChEBI" id="CHEBI:18420"/>
    </cofactor>
</comment>
<proteinExistence type="inferred from homology"/>
<dbReference type="Pfam" id="PF01812">
    <property type="entry name" value="5-FTHF_cyc-lig"/>
    <property type="match status" value="1"/>
</dbReference>
<dbReference type="PANTHER" id="PTHR23407:SF1">
    <property type="entry name" value="5-FORMYLTETRAHYDROFOLATE CYCLO-LIGASE"/>
    <property type="match status" value="1"/>
</dbReference>
<gene>
    <name evidence="5" type="ORF">Q7514_19750</name>
</gene>
<dbReference type="InterPro" id="IPR002698">
    <property type="entry name" value="FTHF_cligase"/>
</dbReference>
<evidence type="ECO:0000256" key="4">
    <source>
        <dbReference type="RuleBase" id="RU361279"/>
    </source>
</evidence>
<dbReference type="PANTHER" id="PTHR23407">
    <property type="entry name" value="ATPASE INHIBITOR/5-FORMYLTETRAHYDROFOLATE CYCLO-LIGASE"/>
    <property type="match status" value="1"/>
</dbReference>
<keyword evidence="6" id="KW-1185">Reference proteome</keyword>
<dbReference type="EC" id="6.3.3.2" evidence="4"/>
<evidence type="ECO:0000256" key="2">
    <source>
        <dbReference type="ARBA" id="ARBA00022741"/>
    </source>
</evidence>
<evidence type="ECO:0000313" key="6">
    <source>
        <dbReference type="Proteomes" id="UP001336020"/>
    </source>
</evidence>
<keyword evidence="2 4" id="KW-0547">Nucleotide-binding</keyword>
<evidence type="ECO:0000313" key="5">
    <source>
        <dbReference type="EMBL" id="MEE2059757.1"/>
    </source>
</evidence>
<sequence>MHPPTKADWRTKILDGRRTLSTERRRSENAALATLAATLVPADTTVCAYVPVGSEPGAISMLDALADAGAEVLVPITRPDTSLCWAHFLGADTLVAAGFGLHEPTGAVLPPETVGRAHTVLVPALAVDRRGVRLGRGAGFYDRTLHLAAPDARIVAVVRDDELVDELPEDPHDIRMGWALTPGSGLVRLGSDEGAEQHRP</sequence>
<organism evidence="5 6">
    <name type="scientific">Rhodococcus artemisiae</name>
    <dbReference type="NCBI Taxonomy" id="714159"/>
    <lineage>
        <taxon>Bacteria</taxon>
        <taxon>Bacillati</taxon>
        <taxon>Actinomycetota</taxon>
        <taxon>Actinomycetes</taxon>
        <taxon>Mycobacteriales</taxon>
        <taxon>Nocardiaceae</taxon>
        <taxon>Rhodococcus</taxon>
    </lineage>
</organism>
<dbReference type="SUPFAM" id="SSF100950">
    <property type="entry name" value="NagB/RpiA/CoA transferase-like"/>
    <property type="match status" value="1"/>
</dbReference>
<dbReference type="RefSeq" id="WP_330134969.1">
    <property type="nucleotide sequence ID" value="NZ_JAUTXY010000009.1"/>
</dbReference>
<comment type="catalytic activity">
    <reaction evidence="4">
        <text>(6S)-5-formyl-5,6,7,8-tetrahydrofolate + ATP = (6R)-5,10-methenyltetrahydrofolate + ADP + phosphate</text>
        <dbReference type="Rhea" id="RHEA:10488"/>
        <dbReference type="ChEBI" id="CHEBI:30616"/>
        <dbReference type="ChEBI" id="CHEBI:43474"/>
        <dbReference type="ChEBI" id="CHEBI:57455"/>
        <dbReference type="ChEBI" id="CHEBI:57457"/>
        <dbReference type="ChEBI" id="CHEBI:456216"/>
        <dbReference type="EC" id="6.3.3.2"/>
    </reaction>
</comment>
<name>A0ABU7LFQ1_9NOCA</name>
<comment type="similarity">
    <text evidence="1 4">Belongs to the 5-formyltetrahydrofolate cyclo-ligase family.</text>
</comment>
<dbReference type="GO" id="GO:0030272">
    <property type="term" value="F:5-formyltetrahydrofolate cyclo-ligase activity"/>
    <property type="evidence" value="ECO:0007669"/>
    <property type="project" value="UniProtKB-EC"/>
</dbReference>
<evidence type="ECO:0000256" key="1">
    <source>
        <dbReference type="ARBA" id="ARBA00010638"/>
    </source>
</evidence>
<dbReference type="Gene3D" id="3.40.50.10420">
    <property type="entry name" value="NagB/RpiA/CoA transferase-like"/>
    <property type="match status" value="1"/>
</dbReference>
<keyword evidence="3 4" id="KW-0067">ATP-binding</keyword>
<keyword evidence="5" id="KW-0436">Ligase</keyword>
<keyword evidence="4" id="KW-0479">Metal-binding</keyword>